<name>A0ABQ2CTK7_9DEIO</name>
<evidence type="ECO:0000256" key="1">
    <source>
        <dbReference type="ARBA" id="ARBA00022692"/>
    </source>
</evidence>
<feature type="transmembrane region" description="Helical" evidence="4">
    <location>
        <begin position="80"/>
        <end position="98"/>
    </location>
</feature>
<feature type="domain" description="Major facilitator superfamily (MFS) profile" evidence="5">
    <location>
        <begin position="1"/>
        <end position="399"/>
    </location>
</feature>
<feature type="transmembrane region" description="Helical" evidence="4">
    <location>
        <begin position="286"/>
        <end position="305"/>
    </location>
</feature>
<feature type="transmembrane region" description="Helical" evidence="4">
    <location>
        <begin position="104"/>
        <end position="127"/>
    </location>
</feature>
<dbReference type="PANTHER" id="PTHR23534">
    <property type="entry name" value="MFS PERMEASE"/>
    <property type="match status" value="1"/>
</dbReference>
<feature type="transmembrane region" description="Helical" evidence="4">
    <location>
        <begin position="176"/>
        <end position="197"/>
    </location>
</feature>
<feature type="transmembrane region" description="Helical" evidence="4">
    <location>
        <begin position="349"/>
        <end position="369"/>
    </location>
</feature>
<keyword evidence="7" id="KW-1185">Reference proteome</keyword>
<evidence type="ECO:0000256" key="4">
    <source>
        <dbReference type="SAM" id="Phobius"/>
    </source>
</evidence>
<gene>
    <name evidence="6" type="ORF">GCM10008938_02120</name>
</gene>
<evidence type="ECO:0000256" key="2">
    <source>
        <dbReference type="ARBA" id="ARBA00022989"/>
    </source>
</evidence>
<dbReference type="Pfam" id="PF07690">
    <property type="entry name" value="MFS_1"/>
    <property type="match status" value="1"/>
</dbReference>
<sequence length="403" mass="42322">MTTMTQPSTVQRSLPALYLAQALSTSATTIGVALASILAVKLTGSESYSGVPSTVNLLASAFSAYFAGQLMSRHGRRVGLALAFLLGTIGASVAFWQAMQQNFWGFMVGILLVGLATGGINQMRYAVSELVQPEKRGQFIGFLLTCSAIGAVITRLCIPALKNVAQSHQLPENEAGWLLSALFLALASGLVAVFFTARPADLPKHTSRIQLSVAELLQNPQVRLALLGMMVGQGVMLMLMVMMPVHATHLGHGLEAISSVMTGHVVGMFGLSWITGRWVDRFGARTMIFMGSLLLALSALLGLLGHSLMEMGIALFVLGIGWNLCFVAGSSLLTSSLPPETRAAAQGKLDVFVWGSAAAGALGGGLLVAQSGFPLMYSVALTISLISAIGVYLRRAGKVQPGT</sequence>
<dbReference type="InterPro" id="IPR011701">
    <property type="entry name" value="MFS"/>
</dbReference>
<comment type="caution">
    <text evidence="6">The sequence shown here is derived from an EMBL/GenBank/DDBJ whole genome shotgun (WGS) entry which is preliminary data.</text>
</comment>
<feature type="transmembrane region" description="Helical" evidence="4">
    <location>
        <begin position="224"/>
        <end position="244"/>
    </location>
</feature>
<keyword evidence="2 4" id="KW-1133">Transmembrane helix</keyword>
<feature type="transmembrane region" description="Helical" evidence="4">
    <location>
        <begin position="375"/>
        <end position="393"/>
    </location>
</feature>
<protein>
    <submittedName>
        <fullName evidence="6">MFS transporter</fullName>
    </submittedName>
</protein>
<feature type="transmembrane region" description="Helical" evidence="4">
    <location>
        <begin position="51"/>
        <end position="68"/>
    </location>
</feature>
<evidence type="ECO:0000259" key="5">
    <source>
        <dbReference type="PROSITE" id="PS50850"/>
    </source>
</evidence>
<evidence type="ECO:0000313" key="6">
    <source>
        <dbReference type="EMBL" id="GGJ19579.1"/>
    </source>
</evidence>
<feature type="transmembrane region" description="Helical" evidence="4">
    <location>
        <begin position="256"/>
        <end position="274"/>
    </location>
</feature>
<evidence type="ECO:0000313" key="7">
    <source>
        <dbReference type="Proteomes" id="UP000632222"/>
    </source>
</evidence>
<feature type="transmembrane region" description="Helical" evidence="4">
    <location>
        <begin position="139"/>
        <end position="161"/>
    </location>
</feature>
<dbReference type="SUPFAM" id="SSF103473">
    <property type="entry name" value="MFS general substrate transporter"/>
    <property type="match status" value="1"/>
</dbReference>
<reference evidence="7" key="1">
    <citation type="journal article" date="2019" name="Int. J. Syst. Evol. Microbiol.">
        <title>The Global Catalogue of Microorganisms (GCM) 10K type strain sequencing project: providing services to taxonomists for standard genome sequencing and annotation.</title>
        <authorList>
            <consortium name="The Broad Institute Genomics Platform"/>
            <consortium name="The Broad Institute Genome Sequencing Center for Infectious Disease"/>
            <person name="Wu L."/>
            <person name="Ma J."/>
        </authorList>
    </citation>
    <scope>NUCLEOTIDE SEQUENCE [LARGE SCALE GENOMIC DNA]</scope>
    <source>
        <strain evidence="7">JCM 14370</strain>
    </source>
</reference>
<dbReference type="Gene3D" id="1.20.1250.20">
    <property type="entry name" value="MFS general substrate transporter like domains"/>
    <property type="match status" value="1"/>
</dbReference>
<keyword evidence="3 4" id="KW-0472">Membrane</keyword>
<evidence type="ECO:0000256" key="3">
    <source>
        <dbReference type="ARBA" id="ARBA00023136"/>
    </source>
</evidence>
<accession>A0ABQ2CTK7</accession>
<dbReference type="InterPro" id="IPR020846">
    <property type="entry name" value="MFS_dom"/>
</dbReference>
<dbReference type="PANTHER" id="PTHR23534:SF1">
    <property type="entry name" value="MAJOR FACILITATOR SUPERFAMILY PROTEIN"/>
    <property type="match status" value="1"/>
</dbReference>
<dbReference type="PROSITE" id="PS50850">
    <property type="entry name" value="MFS"/>
    <property type="match status" value="1"/>
</dbReference>
<dbReference type="EMBL" id="BMOD01000001">
    <property type="protein sequence ID" value="GGJ19579.1"/>
    <property type="molecule type" value="Genomic_DNA"/>
</dbReference>
<dbReference type="InterPro" id="IPR036259">
    <property type="entry name" value="MFS_trans_sf"/>
</dbReference>
<proteinExistence type="predicted"/>
<organism evidence="6 7">
    <name type="scientific">Deinococcus roseus</name>
    <dbReference type="NCBI Taxonomy" id="392414"/>
    <lineage>
        <taxon>Bacteria</taxon>
        <taxon>Thermotogati</taxon>
        <taxon>Deinococcota</taxon>
        <taxon>Deinococci</taxon>
        <taxon>Deinococcales</taxon>
        <taxon>Deinococcaceae</taxon>
        <taxon>Deinococcus</taxon>
    </lineage>
</organism>
<keyword evidence="1 4" id="KW-0812">Transmembrane</keyword>
<feature type="transmembrane region" description="Helical" evidence="4">
    <location>
        <begin position="311"/>
        <end position="337"/>
    </location>
</feature>
<dbReference type="Proteomes" id="UP000632222">
    <property type="component" value="Unassembled WGS sequence"/>
</dbReference>